<feature type="region of interest" description="Disordered" evidence="7">
    <location>
        <begin position="376"/>
        <end position="409"/>
    </location>
</feature>
<dbReference type="Gene3D" id="3.40.50.1820">
    <property type="entry name" value="alpha/beta hydrolase"/>
    <property type="match status" value="1"/>
</dbReference>
<evidence type="ECO:0000256" key="1">
    <source>
        <dbReference type="ARBA" id="ARBA00004173"/>
    </source>
</evidence>
<organism evidence="8 9">
    <name type="scientific">Viridothelium virens</name>
    <name type="common">Speckled blister lichen</name>
    <name type="synonym">Trypethelium virens</name>
    <dbReference type="NCBI Taxonomy" id="1048519"/>
    <lineage>
        <taxon>Eukaryota</taxon>
        <taxon>Fungi</taxon>
        <taxon>Dikarya</taxon>
        <taxon>Ascomycota</taxon>
        <taxon>Pezizomycotina</taxon>
        <taxon>Dothideomycetes</taxon>
        <taxon>Dothideomycetes incertae sedis</taxon>
        <taxon>Trypetheliales</taxon>
        <taxon>Trypetheliaceae</taxon>
        <taxon>Viridothelium</taxon>
    </lineage>
</organism>
<evidence type="ECO:0000256" key="6">
    <source>
        <dbReference type="ARBA" id="ARBA00023136"/>
    </source>
</evidence>
<evidence type="ECO:0000313" key="9">
    <source>
        <dbReference type="Proteomes" id="UP000800092"/>
    </source>
</evidence>
<dbReference type="GO" id="GO:0016020">
    <property type="term" value="C:membrane"/>
    <property type="evidence" value="ECO:0007669"/>
    <property type="project" value="UniProtKB-SubCell"/>
</dbReference>
<protein>
    <recommendedName>
        <fullName evidence="10">DUF676 domain-containing protein</fullName>
    </recommendedName>
</protein>
<reference evidence="8" key="1">
    <citation type="journal article" date="2020" name="Stud. Mycol.">
        <title>101 Dothideomycetes genomes: a test case for predicting lifestyles and emergence of pathogens.</title>
        <authorList>
            <person name="Haridas S."/>
            <person name="Albert R."/>
            <person name="Binder M."/>
            <person name="Bloem J."/>
            <person name="Labutti K."/>
            <person name="Salamov A."/>
            <person name="Andreopoulos B."/>
            <person name="Baker S."/>
            <person name="Barry K."/>
            <person name="Bills G."/>
            <person name="Bluhm B."/>
            <person name="Cannon C."/>
            <person name="Castanera R."/>
            <person name="Culley D."/>
            <person name="Daum C."/>
            <person name="Ezra D."/>
            <person name="Gonzalez J."/>
            <person name="Henrissat B."/>
            <person name="Kuo A."/>
            <person name="Liang C."/>
            <person name="Lipzen A."/>
            <person name="Lutzoni F."/>
            <person name="Magnuson J."/>
            <person name="Mondo S."/>
            <person name="Nolan M."/>
            <person name="Ohm R."/>
            <person name="Pangilinan J."/>
            <person name="Park H.-J."/>
            <person name="Ramirez L."/>
            <person name="Alfaro M."/>
            <person name="Sun H."/>
            <person name="Tritt A."/>
            <person name="Yoshinaga Y."/>
            <person name="Zwiers L.-H."/>
            <person name="Turgeon B."/>
            <person name="Goodwin S."/>
            <person name="Spatafora J."/>
            <person name="Crous P."/>
            <person name="Grigoriev I."/>
        </authorList>
    </citation>
    <scope>NUCLEOTIDE SEQUENCE</scope>
    <source>
        <strain evidence="8">Tuck. ex Michener</strain>
    </source>
</reference>
<dbReference type="InterPro" id="IPR052374">
    <property type="entry name" value="SERAC1"/>
</dbReference>
<name>A0A6A6HDI3_VIRVR</name>
<dbReference type="AlphaFoldDB" id="A0A6A6HDI3"/>
<keyword evidence="4" id="KW-0256">Endoplasmic reticulum</keyword>
<accession>A0A6A6HDI3</accession>
<dbReference type="Proteomes" id="UP000800092">
    <property type="component" value="Unassembled WGS sequence"/>
</dbReference>
<dbReference type="SUPFAM" id="SSF53474">
    <property type="entry name" value="alpha/beta-Hydrolases"/>
    <property type="match status" value="2"/>
</dbReference>
<dbReference type="GO" id="GO:0005783">
    <property type="term" value="C:endoplasmic reticulum"/>
    <property type="evidence" value="ECO:0007669"/>
    <property type="project" value="UniProtKB-SubCell"/>
</dbReference>
<evidence type="ECO:0000256" key="5">
    <source>
        <dbReference type="ARBA" id="ARBA00023128"/>
    </source>
</evidence>
<comment type="subcellular location">
    <subcellularLocation>
        <location evidence="2">Endoplasmic reticulum</location>
    </subcellularLocation>
    <subcellularLocation>
        <location evidence="3">Membrane</location>
    </subcellularLocation>
    <subcellularLocation>
        <location evidence="1">Mitochondrion</location>
    </subcellularLocation>
</comment>
<evidence type="ECO:0000256" key="2">
    <source>
        <dbReference type="ARBA" id="ARBA00004240"/>
    </source>
</evidence>
<feature type="compositionally biased region" description="Polar residues" evidence="7">
    <location>
        <begin position="389"/>
        <end position="404"/>
    </location>
</feature>
<evidence type="ECO:0000313" key="8">
    <source>
        <dbReference type="EMBL" id="KAF2235898.1"/>
    </source>
</evidence>
<evidence type="ECO:0000256" key="3">
    <source>
        <dbReference type="ARBA" id="ARBA00004370"/>
    </source>
</evidence>
<dbReference type="EMBL" id="ML991788">
    <property type="protein sequence ID" value="KAF2235898.1"/>
    <property type="molecule type" value="Genomic_DNA"/>
</dbReference>
<evidence type="ECO:0000256" key="4">
    <source>
        <dbReference type="ARBA" id="ARBA00022824"/>
    </source>
</evidence>
<gene>
    <name evidence="8" type="ORF">EV356DRAFT_531454</name>
</gene>
<keyword evidence="6" id="KW-0472">Membrane</keyword>
<dbReference type="InterPro" id="IPR029058">
    <property type="entry name" value="AB_hydrolase_fold"/>
</dbReference>
<dbReference type="OrthoDB" id="1658288at2759"/>
<sequence>MTLPPRNPRLIDCLEKPKALDNRLEPLNDGLEPGDGPLQEPPRSWGYRAENIPAHTTAESLLDCFDEEDRKSLSVKSLAPAADNSAEDVKGELTATLSFAGVDARNRAPRLRPGNLISIDSDFIGLTPLNTPKYPVTVDVIAITGLAGHAYGSWASSDDFMWLRDALPFDLPHARILTHGYRSELQDNDARSLVTDYAGPFLERIQVMRQAACCEDRPMVLIGHSLGCLIIKQALVDVMIRRVRSDFPAFPVCCIVFLGAPHRGLQVEALETLVKSRPTEDIVLELRSGSPTLTYLNNNFRQVVDDIQIISCYEKYPTPTVIRRGDTWERTGPKVLMIAKIKRGEGSIYHTLKGGIKSSIASHSVIDHKISTVNENSSLDDRQIPTPTPHYSSPNSTTNHSVSRTGPRPTGAVEELAIEAARHDEITGLFHLSGDHHHQVNVIAIHGLGGAPFVTWSDGDHLWLRDSLPRDLSVRVFLFGYKPSEVLSDPNTSLCNTAAKLLDSLDLYRRAGIATPKKFIFVCHDFGGLVLKEALVAVQRGPMPHRWLLDEMIGAVFFDCSHYGPDVNWWSGYVFRLLRSPRGEAALARIIDLLPQFAGTWGYICNFISSNTVPGIVQSFYTAQASGSIGSVLLDKQSATLKVPMELSVALDLDIHLFCNFDSIDSKQYSIVLRAIDSIIFQAGMLAPFKAP</sequence>
<proteinExistence type="predicted"/>
<keyword evidence="9" id="KW-1185">Reference proteome</keyword>
<evidence type="ECO:0000256" key="7">
    <source>
        <dbReference type="SAM" id="MobiDB-lite"/>
    </source>
</evidence>
<dbReference type="GO" id="GO:0005739">
    <property type="term" value="C:mitochondrion"/>
    <property type="evidence" value="ECO:0007669"/>
    <property type="project" value="UniProtKB-SubCell"/>
</dbReference>
<keyword evidence="5" id="KW-0496">Mitochondrion</keyword>
<evidence type="ECO:0008006" key="10">
    <source>
        <dbReference type="Google" id="ProtNLM"/>
    </source>
</evidence>
<dbReference type="PANTHER" id="PTHR48182">
    <property type="entry name" value="PROTEIN SERAC1"/>
    <property type="match status" value="1"/>
</dbReference>
<dbReference type="PANTHER" id="PTHR48182:SF2">
    <property type="entry name" value="PROTEIN SERAC1"/>
    <property type="match status" value="1"/>
</dbReference>